<dbReference type="OrthoDB" id="1291762at2759"/>
<keyword evidence="5 13" id="KW-0812">Transmembrane</keyword>
<evidence type="ECO:0000256" key="14">
    <source>
        <dbReference type="SAM" id="SignalP"/>
    </source>
</evidence>
<dbReference type="FunFam" id="3.80.10.10:FF:000111">
    <property type="entry name" value="LRR receptor-like serine/threonine-protein kinase ERECTA"/>
    <property type="match status" value="1"/>
</dbReference>
<dbReference type="EMBL" id="AYRZ02000001">
    <property type="protein sequence ID" value="PHT92869.1"/>
    <property type="molecule type" value="Genomic_DNA"/>
</dbReference>
<keyword evidence="7" id="KW-0677">Repeat</keyword>
<dbReference type="Gramene" id="PHT92869">
    <property type="protein sequence ID" value="PHT92869"/>
    <property type="gene ID" value="T459_00751"/>
</dbReference>
<dbReference type="PANTHER" id="PTHR48056:SF81">
    <property type="entry name" value="RECEPTOR PROTEIN-TYROSINE KINASE CEPR1"/>
    <property type="match status" value="1"/>
</dbReference>
<dbReference type="Pfam" id="PF23598">
    <property type="entry name" value="LRR_14"/>
    <property type="match status" value="1"/>
</dbReference>
<evidence type="ECO:0000256" key="4">
    <source>
        <dbReference type="ARBA" id="ARBA00022614"/>
    </source>
</evidence>
<dbReference type="InterPro" id="IPR001611">
    <property type="entry name" value="Leu-rich_rpt"/>
</dbReference>
<keyword evidence="11 13" id="KW-0472">Membrane</keyword>
<keyword evidence="10 13" id="KW-1133">Transmembrane helix</keyword>
<evidence type="ECO:0000313" key="17">
    <source>
        <dbReference type="EMBL" id="PHT92869.1"/>
    </source>
</evidence>
<dbReference type="InterPro" id="IPR032675">
    <property type="entry name" value="LRR_dom_sf"/>
</dbReference>
<dbReference type="GO" id="GO:0005886">
    <property type="term" value="C:plasma membrane"/>
    <property type="evidence" value="ECO:0000318"/>
    <property type="project" value="GO_Central"/>
</dbReference>
<dbReference type="Pfam" id="PF00560">
    <property type="entry name" value="LRR_1"/>
    <property type="match status" value="5"/>
</dbReference>
<dbReference type="SMART" id="SM00365">
    <property type="entry name" value="LRR_SD22"/>
    <property type="match status" value="6"/>
</dbReference>
<dbReference type="KEGG" id="cann:107868644"/>
<reference evidence="17 18" key="2">
    <citation type="journal article" date="2017" name="Genome Biol.">
        <title>New reference genome sequences of hot pepper reveal the massive evolution of plant disease-resistance genes by retroduplication.</title>
        <authorList>
            <person name="Kim S."/>
            <person name="Park J."/>
            <person name="Yeom S.I."/>
            <person name="Kim Y.M."/>
            <person name="Seo E."/>
            <person name="Kim K.T."/>
            <person name="Kim M.S."/>
            <person name="Lee J.M."/>
            <person name="Cheong K."/>
            <person name="Shin H.S."/>
            <person name="Kim S.B."/>
            <person name="Han K."/>
            <person name="Lee J."/>
            <person name="Park M."/>
            <person name="Lee H.A."/>
            <person name="Lee H.Y."/>
            <person name="Lee Y."/>
            <person name="Oh S."/>
            <person name="Lee J.H."/>
            <person name="Choi E."/>
            <person name="Choi E."/>
            <person name="Lee S.E."/>
            <person name="Jeon J."/>
            <person name="Kim H."/>
            <person name="Choi G."/>
            <person name="Song H."/>
            <person name="Lee J."/>
            <person name="Lee S.C."/>
            <person name="Kwon J.K."/>
            <person name="Lee H.Y."/>
            <person name="Koo N."/>
            <person name="Hong Y."/>
            <person name="Kim R.W."/>
            <person name="Kang W.H."/>
            <person name="Huh J.H."/>
            <person name="Kang B.C."/>
            <person name="Yang T.J."/>
            <person name="Lee Y.H."/>
            <person name="Bennetzen J.L."/>
            <person name="Choi D."/>
        </authorList>
    </citation>
    <scope>NUCLEOTIDE SEQUENCE [LARGE SCALE GENOMIC DNA]</scope>
    <source>
        <strain evidence="18">cv. CM334</strain>
    </source>
</reference>
<dbReference type="PANTHER" id="PTHR48056">
    <property type="entry name" value="LRR RECEPTOR-LIKE SERINE/THREONINE-PROTEIN KINASE-RELATED"/>
    <property type="match status" value="1"/>
</dbReference>
<keyword evidence="9" id="KW-0067">ATP-binding</keyword>
<evidence type="ECO:0000313" key="18">
    <source>
        <dbReference type="Proteomes" id="UP000222542"/>
    </source>
</evidence>
<dbReference type="GO" id="GO:0005524">
    <property type="term" value="F:ATP binding"/>
    <property type="evidence" value="ECO:0007669"/>
    <property type="project" value="UniProtKB-KW"/>
</dbReference>
<proteinExistence type="inferred from homology"/>
<gene>
    <name evidence="17" type="ORF">T459_00751</name>
</gene>
<feature type="chain" id="PRO_5030035768" evidence="14">
    <location>
        <begin position="27"/>
        <end position="1018"/>
    </location>
</feature>
<comment type="subcellular location">
    <subcellularLocation>
        <location evidence="1">Cell membrane</location>
        <topology evidence="1">Single-pass membrane protein</topology>
    </subcellularLocation>
</comment>
<keyword evidence="3" id="KW-1003">Cell membrane</keyword>
<evidence type="ECO:0000259" key="16">
    <source>
        <dbReference type="Pfam" id="PF23598"/>
    </source>
</evidence>
<organism evidence="17 18">
    <name type="scientific">Capsicum annuum</name>
    <name type="common">Capsicum pepper</name>
    <dbReference type="NCBI Taxonomy" id="4072"/>
    <lineage>
        <taxon>Eukaryota</taxon>
        <taxon>Viridiplantae</taxon>
        <taxon>Streptophyta</taxon>
        <taxon>Embryophyta</taxon>
        <taxon>Tracheophyta</taxon>
        <taxon>Spermatophyta</taxon>
        <taxon>Magnoliopsida</taxon>
        <taxon>eudicotyledons</taxon>
        <taxon>Gunneridae</taxon>
        <taxon>Pentapetalae</taxon>
        <taxon>asterids</taxon>
        <taxon>lamiids</taxon>
        <taxon>Solanales</taxon>
        <taxon>Solanaceae</taxon>
        <taxon>Solanoideae</taxon>
        <taxon>Capsiceae</taxon>
        <taxon>Capsicum</taxon>
    </lineage>
</organism>
<dbReference type="Pfam" id="PF08263">
    <property type="entry name" value="LRRNT_2"/>
    <property type="match status" value="1"/>
</dbReference>
<dbReference type="FunFam" id="3.80.10.10:FF:000041">
    <property type="entry name" value="LRR receptor-like serine/threonine-protein kinase ERECTA"/>
    <property type="match status" value="1"/>
</dbReference>
<comment type="caution">
    <text evidence="17">The sequence shown here is derived from an EMBL/GenBank/DDBJ whole genome shotgun (WGS) entry which is preliminary data.</text>
</comment>
<keyword evidence="12" id="KW-0325">Glycoprotein</keyword>
<evidence type="ECO:0000259" key="15">
    <source>
        <dbReference type="Pfam" id="PF08263"/>
    </source>
</evidence>
<dbReference type="InterPro" id="IPR055414">
    <property type="entry name" value="LRR_R13L4/SHOC2-like"/>
</dbReference>
<accession>A0A1U8GRS9</accession>
<dbReference type="Pfam" id="PF13855">
    <property type="entry name" value="LRR_8"/>
    <property type="match status" value="2"/>
</dbReference>
<dbReference type="SUPFAM" id="SSF52047">
    <property type="entry name" value="RNI-like"/>
    <property type="match status" value="1"/>
</dbReference>
<dbReference type="SMR" id="A0A1U8GRS9"/>
<evidence type="ECO:0000256" key="13">
    <source>
        <dbReference type="SAM" id="Phobius"/>
    </source>
</evidence>
<dbReference type="SMART" id="SM00369">
    <property type="entry name" value="LRR_TYP"/>
    <property type="match status" value="14"/>
</dbReference>
<feature type="signal peptide" evidence="14">
    <location>
        <begin position="1"/>
        <end position="26"/>
    </location>
</feature>
<name>A0A1U8GRS9_CAPAN</name>
<dbReference type="OMA" id="FEMRITS"/>
<evidence type="ECO:0000256" key="12">
    <source>
        <dbReference type="ARBA" id="ARBA00023180"/>
    </source>
</evidence>
<evidence type="ECO:0000256" key="8">
    <source>
        <dbReference type="ARBA" id="ARBA00022741"/>
    </source>
</evidence>
<dbReference type="AlphaFoldDB" id="A0A1U8GRS9"/>
<keyword evidence="18" id="KW-1185">Reference proteome</keyword>
<evidence type="ECO:0000256" key="3">
    <source>
        <dbReference type="ARBA" id="ARBA00022475"/>
    </source>
</evidence>
<protein>
    <submittedName>
        <fullName evidence="17">Uncharacterized protein</fullName>
    </submittedName>
</protein>
<dbReference type="Proteomes" id="UP000222542">
    <property type="component" value="Unassembled WGS sequence"/>
</dbReference>
<reference evidence="17 18" key="1">
    <citation type="journal article" date="2014" name="Nat. Genet.">
        <title>Genome sequence of the hot pepper provides insights into the evolution of pungency in Capsicum species.</title>
        <authorList>
            <person name="Kim S."/>
            <person name="Park M."/>
            <person name="Yeom S.I."/>
            <person name="Kim Y.M."/>
            <person name="Lee J.M."/>
            <person name="Lee H.A."/>
            <person name="Seo E."/>
            <person name="Choi J."/>
            <person name="Cheong K."/>
            <person name="Kim K.T."/>
            <person name="Jung K."/>
            <person name="Lee G.W."/>
            <person name="Oh S.K."/>
            <person name="Bae C."/>
            <person name="Kim S.B."/>
            <person name="Lee H.Y."/>
            <person name="Kim S.Y."/>
            <person name="Kim M.S."/>
            <person name="Kang B.C."/>
            <person name="Jo Y.D."/>
            <person name="Yang H.B."/>
            <person name="Jeong H.J."/>
            <person name="Kang W.H."/>
            <person name="Kwon J.K."/>
            <person name="Shin C."/>
            <person name="Lim J.Y."/>
            <person name="Park J.H."/>
            <person name="Huh J.H."/>
            <person name="Kim J.S."/>
            <person name="Kim B.D."/>
            <person name="Cohen O."/>
            <person name="Paran I."/>
            <person name="Suh M.C."/>
            <person name="Lee S.B."/>
            <person name="Kim Y.K."/>
            <person name="Shin Y."/>
            <person name="Noh S.J."/>
            <person name="Park J."/>
            <person name="Seo Y.S."/>
            <person name="Kwon S.Y."/>
            <person name="Kim H.A."/>
            <person name="Park J.M."/>
            <person name="Kim H.J."/>
            <person name="Choi S.B."/>
            <person name="Bosland P.W."/>
            <person name="Reeves G."/>
            <person name="Jo S.H."/>
            <person name="Lee B.W."/>
            <person name="Cho H.T."/>
            <person name="Choi H.S."/>
            <person name="Lee M.S."/>
            <person name="Yu Y."/>
            <person name="Do Choi Y."/>
            <person name="Park B.S."/>
            <person name="van Deynze A."/>
            <person name="Ashrafi H."/>
            <person name="Hill T."/>
            <person name="Kim W.T."/>
            <person name="Pai H.S."/>
            <person name="Ahn H.K."/>
            <person name="Yeam I."/>
            <person name="Giovannoni J.J."/>
            <person name="Rose J.K."/>
            <person name="Sorensen I."/>
            <person name="Lee S.J."/>
            <person name="Kim R.W."/>
            <person name="Choi I.Y."/>
            <person name="Choi B.S."/>
            <person name="Lim J.S."/>
            <person name="Lee Y.H."/>
            <person name="Choi D."/>
        </authorList>
    </citation>
    <scope>NUCLEOTIDE SEQUENCE [LARGE SCALE GENOMIC DNA]</scope>
    <source>
        <strain evidence="18">cv. CM334</strain>
    </source>
</reference>
<dbReference type="InterPro" id="IPR003591">
    <property type="entry name" value="Leu-rich_rpt_typical-subtyp"/>
</dbReference>
<evidence type="ECO:0000256" key="7">
    <source>
        <dbReference type="ARBA" id="ARBA00022737"/>
    </source>
</evidence>
<feature type="domain" description="Disease resistance R13L4/SHOC-2-like LRR" evidence="16">
    <location>
        <begin position="329"/>
        <end position="453"/>
    </location>
</feature>
<keyword evidence="6 14" id="KW-0732">Signal</keyword>
<comment type="similarity">
    <text evidence="2">Belongs to the RLP family.</text>
</comment>
<dbReference type="InterPro" id="IPR050647">
    <property type="entry name" value="Plant_LRR-RLKs"/>
</dbReference>
<dbReference type="InterPro" id="IPR013210">
    <property type="entry name" value="LRR_N_plant-typ"/>
</dbReference>
<feature type="transmembrane region" description="Helical" evidence="13">
    <location>
        <begin position="961"/>
        <end position="981"/>
    </location>
</feature>
<sequence>MVYQQLLTPFCFYSLIIILLVQQSQLTVFAFAGKHLCARDDALYLLQFKQGFTAVGSNFNDCDARDKTLSWNVTGDCCEWDGVTCDVFSGHVIGLDISCSLLFGAIDANNSLAKLGHLERLNLAFNQLDDFPLGNSISELSSLTHLNLSASGFNGGTMIPPGLSELSKLVSLDLSRHYNDLQVGRTTLQSLLRNLTNLEVLLIDNVDGEPAELPTNFSSSLRYLSLPGTNMFGDISDSQLFHLPNLQVLNLARNPSITGTLPNFNWSFSGSILELDFTNTRIVGKLPDSIGNHRSLWYLNLKYCTLSGSIPESFGNLTAMRELTLSYNSLTGNVLSSISKLNKLVHLDLTDNHFQGSFPESIGNLTALKKLRLPFNNFTGVVPSTFSKLNKLVELDLSSNHFRGYIPESIGNLTSIRTLTLSSNNFTGYVPSTLGKLNKLQLLSLSFNNFEGSIPDIFANFSELTELGLGTNNFTGSFPYSIASLTSLVIVELQNNSLTGPLPSNISGLQKLQQLDLSFNHFTGATPSWLFHRVWYLYLQHNQFTGKLPNERKSNYSSSVKLDLSYNKLYGEIPDWILSMSVGVAYLDLSHNFLTGFENQVWRSEYLFYLNLENNFLRGPLHQSICDMINLQLLILAQNNFSGSIPGCLGNSSSRISILDLRMNKFHGEIPRFLPTGLQYLGLYGNQFGGQVPQSLVNCTSLQALDLGNNKINDTFPIWLEKLPNLQVMILKSNLFHGPIGDLESEFPFPELRIFDLSFNGFTGTLPSNLFKSFKGMLDVDEEKAGTTRDRISWDYPYHVSLVIKGNEFDMRITPIMTSIDLSSNRFEGDIPNSIGSLSSLVLLNVSHNNFRGYIPEEIAKLHDLEALDLSWNKLTGEIPGQFSSLTFLAVLNLSYNHLAGRIPLGKQFNTFSNDSYCGNPDLCGFPLSMECGNNNVSDESDDDDNDESFFASGFSWQSVVIGYGCGMIFGLFIGGLMCLLDKPKWFVNFAEDIAQQIVYRKRTRQKERCQRHGLRMT</sequence>
<evidence type="ECO:0000256" key="9">
    <source>
        <dbReference type="ARBA" id="ARBA00022840"/>
    </source>
</evidence>
<keyword evidence="8" id="KW-0547">Nucleotide-binding</keyword>
<feature type="domain" description="Leucine-rich repeat-containing N-terminal plant-type" evidence="15">
    <location>
        <begin position="40"/>
        <end position="86"/>
    </location>
</feature>
<dbReference type="FunFam" id="3.80.10.10:FF:000095">
    <property type="entry name" value="LRR receptor-like serine/threonine-protein kinase GSO1"/>
    <property type="match status" value="2"/>
</dbReference>
<dbReference type="GO" id="GO:0050832">
    <property type="term" value="P:defense response to fungus"/>
    <property type="evidence" value="ECO:0007669"/>
    <property type="project" value="UniProtKB-ARBA"/>
</dbReference>
<evidence type="ECO:0000256" key="2">
    <source>
        <dbReference type="ARBA" id="ARBA00009592"/>
    </source>
</evidence>
<evidence type="ECO:0000256" key="6">
    <source>
        <dbReference type="ARBA" id="ARBA00022729"/>
    </source>
</evidence>
<evidence type="ECO:0000256" key="5">
    <source>
        <dbReference type="ARBA" id="ARBA00022692"/>
    </source>
</evidence>
<evidence type="ECO:0000256" key="11">
    <source>
        <dbReference type="ARBA" id="ARBA00023136"/>
    </source>
</evidence>
<evidence type="ECO:0000256" key="10">
    <source>
        <dbReference type="ARBA" id="ARBA00022989"/>
    </source>
</evidence>
<evidence type="ECO:0000256" key="1">
    <source>
        <dbReference type="ARBA" id="ARBA00004162"/>
    </source>
</evidence>
<dbReference type="SUPFAM" id="SSF52058">
    <property type="entry name" value="L domain-like"/>
    <property type="match status" value="3"/>
</dbReference>
<dbReference type="Gene3D" id="3.80.10.10">
    <property type="entry name" value="Ribonuclease Inhibitor"/>
    <property type="match status" value="5"/>
</dbReference>
<keyword evidence="4" id="KW-0433">Leucine-rich repeat</keyword>